<name>A0A1J4KJH7_9EUKA</name>
<evidence type="ECO:0000256" key="1">
    <source>
        <dbReference type="SAM" id="Coils"/>
    </source>
</evidence>
<feature type="compositionally biased region" description="Polar residues" evidence="2">
    <location>
        <begin position="759"/>
        <end position="773"/>
    </location>
</feature>
<organism evidence="3 4">
    <name type="scientific">Tritrichomonas foetus</name>
    <dbReference type="NCBI Taxonomy" id="1144522"/>
    <lineage>
        <taxon>Eukaryota</taxon>
        <taxon>Metamonada</taxon>
        <taxon>Parabasalia</taxon>
        <taxon>Tritrichomonadida</taxon>
        <taxon>Tritrichomonadidae</taxon>
        <taxon>Tritrichomonas</taxon>
    </lineage>
</organism>
<comment type="caution">
    <text evidence="3">The sequence shown here is derived from an EMBL/GenBank/DDBJ whole genome shotgun (WGS) entry which is preliminary data.</text>
</comment>
<feature type="coiled-coil region" evidence="1">
    <location>
        <begin position="617"/>
        <end position="644"/>
    </location>
</feature>
<dbReference type="Proteomes" id="UP000179807">
    <property type="component" value="Unassembled WGS sequence"/>
</dbReference>
<dbReference type="OrthoDB" id="441129at2759"/>
<evidence type="ECO:0000313" key="3">
    <source>
        <dbReference type="EMBL" id="OHT11096.1"/>
    </source>
</evidence>
<evidence type="ECO:0000313" key="4">
    <source>
        <dbReference type="Proteomes" id="UP000179807"/>
    </source>
</evidence>
<feature type="region of interest" description="Disordered" evidence="2">
    <location>
        <begin position="754"/>
        <end position="773"/>
    </location>
</feature>
<dbReference type="AlphaFoldDB" id="A0A1J4KJH7"/>
<feature type="coiled-coil region" evidence="1">
    <location>
        <begin position="307"/>
        <end position="403"/>
    </location>
</feature>
<accession>A0A1J4KJH7</accession>
<reference evidence="3" key="1">
    <citation type="submission" date="2016-10" db="EMBL/GenBank/DDBJ databases">
        <authorList>
            <person name="Benchimol M."/>
            <person name="Almeida L.G."/>
            <person name="Vasconcelos A.T."/>
            <person name="Perreira-Neves A."/>
            <person name="Rosa I.A."/>
            <person name="Tasca T."/>
            <person name="Bogo M.R."/>
            <person name="de Souza W."/>
        </authorList>
    </citation>
    <scope>NUCLEOTIDE SEQUENCE [LARGE SCALE GENOMIC DNA]</scope>
    <source>
        <strain evidence="3">K</strain>
    </source>
</reference>
<dbReference type="GeneID" id="94826352"/>
<sequence>MSRSVASRRSLGSQSKRSSKTTLSRISSGISFTTRLTEKKSQLSLIQRSVPSTITTKTISTQEKAIKILENLAKRIPKMNLKPDQQFNFCLSLKQLHEQIDNPKQSGFWADWDSLKQSIITSVTELSIQPPDIENLIEFCNSSLDQFSISLGNIQEKLPLTAETSRKSDSIQQKFHQLIDAFSQIQKKLENLYHIYTDNSQMRSLITKLSAFRIILPTEYQLVFLSMRDTETRKGNGVVTRNPLLSPKQRSQIIRNLTTRIESIEHRLSEFIDPKLAVLNITEELQNVELNLRKVITDFPEEKRKEKSKAQTALEEKQQRFHALESRLVDLRAQHAELTNELAMLTSTSTFLKEKIIEERKSWKNEKKDLLATLNGPIDQNAIQKSARTLEKLRKQNYLLQKEISSRNCDLEIDELRNLHISTKHKYNEILHHMNKIDDDLLKQRAQNNVFIDLLDDDYLDYKNNTALFIEKRVAQIQLDSENDTDFRLKLMNDKRCQIQSSKEKKVPSQKEVDSLVAQNHALYDQIESKVSQLAKLRVRSFKRRFRNYILTSTNSEYEKVKKEYDSIVSTDDKDSPTDFSELSLLKAEAELLKGEFKLSVLRSSLNQSQMQNQAINQMNNQQLKDEENQIQQQKILNQRIIKNGNDIRSYLLRVQAKNSAINLAIKCGKNIDVINEERRKKSESAMKYEEARKEQDRATEELEQILGIQTQKDVVIETRFALILDAIRNLESLVDGDLTEKIEELRRKNRMLERKNPPNVQNEYSYSYSEGA</sequence>
<dbReference type="RefSeq" id="XP_068364232.1">
    <property type="nucleotide sequence ID" value="XM_068491648.1"/>
</dbReference>
<protein>
    <submittedName>
        <fullName evidence="3">Uncharacterized protein</fullName>
    </submittedName>
</protein>
<feature type="coiled-coil region" evidence="1">
    <location>
        <begin position="675"/>
        <end position="709"/>
    </location>
</feature>
<gene>
    <name evidence="3" type="ORF">TRFO_04041</name>
</gene>
<proteinExistence type="predicted"/>
<dbReference type="EMBL" id="MLAK01000594">
    <property type="protein sequence ID" value="OHT11096.1"/>
    <property type="molecule type" value="Genomic_DNA"/>
</dbReference>
<evidence type="ECO:0000256" key="2">
    <source>
        <dbReference type="SAM" id="MobiDB-lite"/>
    </source>
</evidence>
<feature type="region of interest" description="Disordered" evidence="2">
    <location>
        <begin position="1"/>
        <end position="22"/>
    </location>
</feature>
<keyword evidence="1" id="KW-0175">Coiled coil</keyword>
<keyword evidence="4" id="KW-1185">Reference proteome</keyword>
<dbReference type="VEuPathDB" id="TrichDB:TRFO_04041"/>